<evidence type="ECO:0000256" key="2">
    <source>
        <dbReference type="ARBA" id="ARBA00022759"/>
    </source>
</evidence>
<comment type="caution">
    <text evidence="7">The sequence shown here is derived from an EMBL/GenBank/DDBJ whole genome shotgun (WGS) entry which is preliminary data.</text>
</comment>
<evidence type="ECO:0000256" key="4">
    <source>
        <dbReference type="ARBA" id="ARBA00023118"/>
    </source>
</evidence>
<evidence type="ECO:0000256" key="1">
    <source>
        <dbReference type="ARBA" id="ARBA00022722"/>
    </source>
</evidence>
<dbReference type="Gene3D" id="3.30.70.1900">
    <property type="match status" value="1"/>
</dbReference>
<sequence length="403" mass="45568">MISNLTLSPVAPITKAPLREVLSPRYVPNPSPVEVPRTLPKEAVTSHLTWPADTELLGLVFEVTPRAADYLYAQYTIGLHAWFLDQVRQADPELSAYLHDVQTEKPFTLSGLEGKLVSCGKDFQLQPGETYRWYVTALSKPVVQFLQQWVKQLPETIALRKAPLEIRSCKISISPTTYRQLFASQDMNSSTLQLSFMTPTSFRRKKHHFPLPVPANVFHSYLRRWNDFSGMNIDRDLFLKWVEESVLIHRHELQSAKVAAGKKGMVTGFTGLVEFGLSRQSGEVPEFERLFYTLGQFAPYCGTGHKTTFGLGQTRLGWSVEEAIPIPSIQGMLAERIGELTELFIGQRKRKGGDRAREIAETWATILARRELGESLQAISSDLQMPYQTVKTYAKLARRALKV</sequence>
<name>A0ABT2N1T6_9CYAN</name>
<evidence type="ECO:0000313" key="7">
    <source>
        <dbReference type="EMBL" id="MCT7976617.1"/>
    </source>
</evidence>
<evidence type="ECO:0000313" key="8">
    <source>
        <dbReference type="Proteomes" id="UP001525961"/>
    </source>
</evidence>
<dbReference type="Gene3D" id="3.30.70.1890">
    <property type="match status" value="1"/>
</dbReference>
<evidence type="ECO:0000259" key="5">
    <source>
        <dbReference type="Pfam" id="PF10040"/>
    </source>
</evidence>
<protein>
    <submittedName>
        <fullName evidence="7">CRISPR-associated endoribonuclease Cas6</fullName>
    </submittedName>
</protein>
<evidence type="ECO:0000256" key="3">
    <source>
        <dbReference type="ARBA" id="ARBA00022801"/>
    </source>
</evidence>
<reference evidence="7 8" key="1">
    <citation type="journal article" date="2022" name="Front. Microbiol.">
        <title>High genomic differentiation and limited gene flow indicate recent cryptic speciation within the genus Laspinema (cyanobacteria).</title>
        <authorList>
            <person name="Stanojkovic A."/>
            <person name="Skoupy S."/>
            <person name="Skaloud P."/>
            <person name="Dvorak P."/>
        </authorList>
    </citation>
    <scope>NUCLEOTIDE SEQUENCE [LARGE SCALE GENOMIC DNA]</scope>
    <source>
        <strain evidence="7 8">D3b</strain>
    </source>
</reference>
<dbReference type="CDD" id="cd21141">
    <property type="entry name" value="Cas6_III-like"/>
    <property type="match status" value="1"/>
</dbReference>
<feature type="domain" description="CRISPR-associated protein Cas6-like N-terminal" evidence="6">
    <location>
        <begin position="59"/>
        <end position="114"/>
    </location>
</feature>
<evidence type="ECO:0000259" key="6">
    <source>
        <dbReference type="Pfam" id="PF19308"/>
    </source>
</evidence>
<dbReference type="Proteomes" id="UP001525961">
    <property type="component" value="Unassembled WGS sequence"/>
</dbReference>
<dbReference type="EMBL" id="JAMXFA010000003">
    <property type="protein sequence ID" value="MCT7976617.1"/>
    <property type="molecule type" value="Genomic_DNA"/>
</dbReference>
<keyword evidence="8" id="KW-1185">Reference proteome</keyword>
<accession>A0ABT2N1T6</accession>
<dbReference type="Pfam" id="PF19308">
    <property type="entry name" value="CRISPR_Cas6_N"/>
    <property type="match status" value="1"/>
</dbReference>
<dbReference type="InterPro" id="IPR019267">
    <property type="entry name" value="CRISPR-assoc_Cas6_C"/>
</dbReference>
<dbReference type="RefSeq" id="WP_261234419.1">
    <property type="nucleotide sequence ID" value="NZ_JAMXFA010000003.1"/>
</dbReference>
<dbReference type="NCBIfam" id="TIGR01877">
    <property type="entry name" value="cas_cas6"/>
    <property type="match status" value="1"/>
</dbReference>
<feature type="domain" description="CRISPR-associated protein Cas6 C-terminal" evidence="5">
    <location>
        <begin position="194"/>
        <end position="314"/>
    </location>
</feature>
<keyword evidence="1" id="KW-0540">Nuclease</keyword>
<dbReference type="Pfam" id="PF10040">
    <property type="entry name" value="CRISPR_Cas6"/>
    <property type="match status" value="1"/>
</dbReference>
<keyword evidence="2" id="KW-0255">Endonuclease</keyword>
<dbReference type="InterPro" id="IPR010156">
    <property type="entry name" value="CRISPR-assoc_prot_Cas6"/>
</dbReference>
<dbReference type="InterPro" id="IPR045648">
    <property type="entry name" value="CRISPR-assoc_Cas6-like_N"/>
</dbReference>
<organism evidence="7 8">
    <name type="scientific">Laspinema olomoucense D3b</name>
    <dbReference type="NCBI Taxonomy" id="2953688"/>
    <lineage>
        <taxon>Bacteria</taxon>
        <taxon>Bacillati</taxon>
        <taxon>Cyanobacteriota</taxon>
        <taxon>Cyanophyceae</taxon>
        <taxon>Oscillatoriophycideae</taxon>
        <taxon>Oscillatoriales</taxon>
        <taxon>Laspinemataceae</taxon>
        <taxon>Laspinema</taxon>
        <taxon>Laspinema olomoucense</taxon>
    </lineage>
</organism>
<dbReference type="InterPro" id="IPR045747">
    <property type="entry name" value="CRISPR-assoc_prot_Cas6_N_sf"/>
</dbReference>
<keyword evidence="3" id="KW-0378">Hydrolase</keyword>
<gene>
    <name evidence="7" type="primary">cas6</name>
    <name evidence="7" type="ORF">NG792_02615</name>
</gene>
<proteinExistence type="predicted"/>
<keyword evidence="4" id="KW-0051">Antiviral defense</keyword>